<gene>
    <name evidence="1" type="ORF">TIFTF001_002443</name>
</gene>
<comment type="caution">
    <text evidence="1">The sequence shown here is derived from an EMBL/GenBank/DDBJ whole genome shotgun (WGS) entry which is preliminary data.</text>
</comment>
<organism evidence="1 2">
    <name type="scientific">Ficus carica</name>
    <name type="common">Common fig</name>
    <dbReference type="NCBI Taxonomy" id="3494"/>
    <lineage>
        <taxon>Eukaryota</taxon>
        <taxon>Viridiplantae</taxon>
        <taxon>Streptophyta</taxon>
        <taxon>Embryophyta</taxon>
        <taxon>Tracheophyta</taxon>
        <taxon>Spermatophyta</taxon>
        <taxon>Magnoliopsida</taxon>
        <taxon>eudicotyledons</taxon>
        <taxon>Gunneridae</taxon>
        <taxon>Pentapetalae</taxon>
        <taxon>rosids</taxon>
        <taxon>fabids</taxon>
        <taxon>Rosales</taxon>
        <taxon>Moraceae</taxon>
        <taxon>Ficeae</taxon>
        <taxon>Ficus</taxon>
    </lineage>
</organism>
<reference evidence="1" key="1">
    <citation type="submission" date="2023-07" db="EMBL/GenBank/DDBJ databases">
        <title>draft genome sequence of fig (Ficus carica).</title>
        <authorList>
            <person name="Takahashi T."/>
            <person name="Nishimura K."/>
        </authorList>
    </citation>
    <scope>NUCLEOTIDE SEQUENCE</scope>
</reference>
<proteinExistence type="predicted"/>
<dbReference type="EMBL" id="BTGU01000002">
    <property type="protein sequence ID" value="GMN29436.1"/>
    <property type="molecule type" value="Genomic_DNA"/>
</dbReference>
<name>A0AA87ZU68_FICCA</name>
<protein>
    <submittedName>
        <fullName evidence="1">Uncharacterized protein</fullName>
    </submittedName>
</protein>
<keyword evidence="2" id="KW-1185">Reference proteome</keyword>
<accession>A0AA87ZU68</accession>
<dbReference type="AlphaFoldDB" id="A0AA87ZU68"/>
<dbReference type="Proteomes" id="UP001187192">
    <property type="component" value="Unassembled WGS sequence"/>
</dbReference>
<evidence type="ECO:0000313" key="2">
    <source>
        <dbReference type="Proteomes" id="UP001187192"/>
    </source>
</evidence>
<sequence>MTCMLLRWLGTVAAARTYLSSKQADLIVTMDMSTHVVISSFCHLLIAYVRAPSKISTFNEFKHFFFGKSLKSKSGI</sequence>
<evidence type="ECO:0000313" key="1">
    <source>
        <dbReference type="EMBL" id="GMN29436.1"/>
    </source>
</evidence>